<organism evidence="1 2">
    <name type="scientific">Paenibacillus antri</name>
    <dbReference type="NCBI Taxonomy" id="2582848"/>
    <lineage>
        <taxon>Bacteria</taxon>
        <taxon>Bacillati</taxon>
        <taxon>Bacillota</taxon>
        <taxon>Bacilli</taxon>
        <taxon>Bacillales</taxon>
        <taxon>Paenibacillaceae</taxon>
        <taxon>Paenibacillus</taxon>
    </lineage>
</organism>
<dbReference type="OrthoDB" id="2614582at2"/>
<evidence type="ECO:0000313" key="1">
    <source>
        <dbReference type="EMBL" id="TLS52170.1"/>
    </source>
</evidence>
<dbReference type="EMBL" id="VCIW01000006">
    <property type="protein sequence ID" value="TLS52170.1"/>
    <property type="molecule type" value="Genomic_DNA"/>
</dbReference>
<proteinExistence type="predicted"/>
<reference evidence="1 2" key="1">
    <citation type="submission" date="2019-05" db="EMBL/GenBank/DDBJ databases">
        <authorList>
            <person name="Narsing Rao M.P."/>
            <person name="Li W.J."/>
        </authorList>
    </citation>
    <scope>NUCLEOTIDE SEQUENCE [LARGE SCALE GENOMIC DNA]</scope>
    <source>
        <strain evidence="1 2">SYSU_K30003</strain>
    </source>
</reference>
<sequence length="134" mass="14236">MTLFVFPLLLFVCFAGVPFFVYLMKGTHLNVVANHALKEAEAVGYVSPEVMTATATRLAELGLEPTTRDGVAYPSFAGSTVSKVLRDDPDGVVTVTISYPAPNVTRLLGLLGGGTGGEEGLYRVVLHGKSEAYE</sequence>
<keyword evidence="2" id="KW-1185">Reference proteome</keyword>
<protein>
    <recommendedName>
        <fullName evidence="3">Pilus assembly protein</fullName>
    </recommendedName>
</protein>
<evidence type="ECO:0008006" key="3">
    <source>
        <dbReference type="Google" id="ProtNLM"/>
    </source>
</evidence>
<evidence type="ECO:0000313" key="2">
    <source>
        <dbReference type="Proteomes" id="UP000309676"/>
    </source>
</evidence>
<dbReference type="AlphaFoldDB" id="A0A5R9GDK0"/>
<accession>A0A5R9GDK0</accession>
<name>A0A5R9GDK0_9BACL</name>
<comment type="caution">
    <text evidence="1">The sequence shown here is derived from an EMBL/GenBank/DDBJ whole genome shotgun (WGS) entry which is preliminary data.</text>
</comment>
<gene>
    <name evidence="1" type="ORF">FE782_11310</name>
</gene>
<dbReference type="Proteomes" id="UP000309676">
    <property type="component" value="Unassembled WGS sequence"/>
</dbReference>